<dbReference type="Pfam" id="PF05853">
    <property type="entry name" value="BKACE"/>
    <property type="match status" value="1"/>
</dbReference>
<accession>A0A419EUU1</accession>
<comment type="cofactor">
    <cofactor evidence="1">
        <name>Zn(2+)</name>
        <dbReference type="ChEBI" id="CHEBI:29105"/>
    </cofactor>
</comment>
<dbReference type="PANTHER" id="PTHR37418">
    <property type="entry name" value="3-KETO-5-AMINOHEXANOATE CLEAVAGE ENZYME-RELATED"/>
    <property type="match status" value="1"/>
</dbReference>
<proteinExistence type="predicted"/>
<keyword evidence="4" id="KW-0862">Zinc</keyword>
<dbReference type="InterPro" id="IPR008567">
    <property type="entry name" value="BKACE"/>
</dbReference>
<dbReference type="InterPro" id="IPR013785">
    <property type="entry name" value="Aldolase_TIM"/>
</dbReference>
<dbReference type="PANTHER" id="PTHR37418:SF2">
    <property type="entry name" value="3-KETO-5-AMINOHEXANOATE CLEAVAGE ENZYME"/>
    <property type="match status" value="1"/>
</dbReference>
<evidence type="ECO:0000256" key="4">
    <source>
        <dbReference type="ARBA" id="ARBA00022833"/>
    </source>
</evidence>
<evidence type="ECO:0000313" key="6">
    <source>
        <dbReference type="Proteomes" id="UP000285961"/>
    </source>
</evidence>
<name>A0A419EUU1_9BACT</name>
<protein>
    <submittedName>
        <fullName evidence="5">3-keto-5-aminohexanoate cleavage protein</fullName>
    </submittedName>
</protein>
<evidence type="ECO:0000256" key="1">
    <source>
        <dbReference type="ARBA" id="ARBA00001947"/>
    </source>
</evidence>
<dbReference type="Proteomes" id="UP000285961">
    <property type="component" value="Unassembled WGS sequence"/>
</dbReference>
<evidence type="ECO:0000313" key="5">
    <source>
        <dbReference type="EMBL" id="RJP68084.1"/>
    </source>
</evidence>
<sequence length="310" mass="34317">MSKLIITAAITGAVHIPTMSPHLPLTPDQIVEDAVKAYEAGAAIAHIHVRVPENGMPTADPNIFFEVHQKIKKRCNMILLPTTGGGANQTIEEKLVPIRKLKPEMCSFDPAPFNLGLFQIVQRFDKFKYDWEKMYLEMVKMGTFAPSFNDDLQYAKTMLECETKPEFEMYELGHIGYVTWLMDEGLVKLPPHLQFVFGPMVGWMTPSVKHLVMMYEEAVDRIGAGKFTWSVAAAGRHQIPLAATAMAMGAQNVRVGMEDSLYAGKGKLATCSADQVKMVVEIAKQMSLEPATPDETRAILGLKGIGKVAF</sequence>
<gene>
    <name evidence="5" type="ORF">C4532_13700</name>
</gene>
<evidence type="ECO:0000256" key="3">
    <source>
        <dbReference type="ARBA" id="ARBA00022723"/>
    </source>
</evidence>
<keyword evidence="2" id="KW-0808">Transferase</keyword>
<reference evidence="5 6" key="1">
    <citation type="journal article" date="2017" name="ISME J.">
        <title>Energy and carbon metabolisms in a deep terrestrial subsurface fluid microbial community.</title>
        <authorList>
            <person name="Momper L."/>
            <person name="Jungbluth S.P."/>
            <person name="Lee M.D."/>
            <person name="Amend J.P."/>
        </authorList>
    </citation>
    <scope>NUCLEOTIDE SEQUENCE [LARGE SCALE GENOMIC DNA]</scope>
    <source>
        <strain evidence="5">SURF_17</strain>
    </source>
</reference>
<dbReference type="EMBL" id="QZKI01000095">
    <property type="protein sequence ID" value="RJP68084.1"/>
    <property type="molecule type" value="Genomic_DNA"/>
</dbReference>
<dbReference type="AlphaFoldDB" id="A0A419EUU1"/>
<dbReference type="Gene3D" id="3.20.20.70">
    <property type="entry name" value="Aldolase class I"/>
    <property type="match status" value="1"/>
</dbReference>
<comment type="caution">
    <text evidence="5">The sequence shown here is derived from an EMBL/GenBank/DDBJ whole genome shotgun (WGS) entry which is preliminary data.</text>
</comment>
<dbReference type="GO" id="GO:0043720">
    <property type="term" value="F:3-keto-5-aminohexanoate cleavage activity"/>
    <property type="evidence" value="ECO:0007669"/>
    <property type="project" value="InterPro"/>
</dbReference>
<evidence type="ECO:0000256" key="2">
    <source>
        <dbReference type="ARBA" id="ARBA00022679"/>
    </source>
</evidence>
<dbReference type="GO" id="GO:0046872">
    <property type="term" value="F:metal ion binding"/>
    <property type="evidence" value="ECO:0007669"/>
    <property type="project" value="UniProtKB-KW"/>
</dbReference>
<keyword evidence="3" id="KW-0479">Metal-binding</keyword>
<organism evidence="5 6">
    <name type="scientific">Candidatus Abyssobacteria bacterium SURF_17</name>
    <dbReference type="NCBI Taxonomy" id="2093361"/>
    <lineage>
        <taxon>Bacteria</taxon>
        <taxon>Pseudomonadati</taxon>
        <taxon>Candidatus Hydrogenedentota</taxon>
        <taxon>Candidatus Abyssobacteria</taxon>
    </lineage>
</organism>